<gene>
    <name evidence="1" type="ORF">ASU35_15430</name>
</gene>
<keyword evidence="2" id="KW-1185">Reference proteome</keyword>
<dbReference type="Proteomes" id="UP000054874">
    <property type="component" value="Unassembled WGS sequence"/>
</dbReference>
<sequence>MGLLIFFGIVWVIIDIIKEACEPTIPAENWKHAFDRDEYGVSNCMKDDNFVKNLRNGKYK</sequence>
<evidence type="ECO:0000313" key="2">
    <source>
        <dbReference type="Proteomes" id="UP000054874"/>
    </source>
</evidence>
<name>A0A0V8QB57_9FIRM</name>
<dbReference type="RefSeq" id="WP_058354038.1">
    <property type="nucleotide sequence ID" value="NZ_CABMMD010000203.1"/>
</dbReference>
<dbReference type="STRING" id="290052.ASU35_15430"/>
<dbReference type="EMBL" id="LNAM01000203">
    <property type="protein sequence ID" value="KSV57732.1"/>
    <property type="molecule type" value="Genomic_DNA"/>
</dbReference>
<dbReference type="AlphaFoldDB" id="A0A0V8QB57"/>
<protein>
    <submittedName>
        <fullName evidence="1">Uncharacterized protein</fullName>
    </submittedName>
</protein>
<accession>A0A0V8QB57</accession>
<reference evidence="1 2" key="1">
    <citation type="submission" date="2015-11" db="EMBL/GenBank/DDBJ databases">
        <title>Butyribacter intestini gen. nov., sp. nov., a butyric acid-producing bacterium of the family Lachnospiraceae isolated from the human faeces.</title>
        <authorList>
            <person name="Zou Y."/>
            <person name="Xue W."/>
            <person name="Luo G."/>
            <person name="Lv M."/>
        </authorList>
    </citation>
    <scope>NUCLEOTIDE SEQUENCE [LARGE SCALE GENOMIC DNA]</scope>
    <source>
        <strain evidence="1 2">ACET-33324</strain>
    </source>
</reference>
<comment type="caution">
    <text evidence="1">The sequence shown here is derived from an EMBL/GenBank/DDBJ whole genome shotgun (WGS) entry which is preliminary data.</text>
</comment>
<organism evidence="1 2">
    <name type="scientific">Acetivibrio ethanolgignens</name>
    <dbReference type="NCBI Taxonomy" id="290052"/>
    <lineage>
        <taxon>Bacteria</taxon>
        <taxon>Bacillati</taxon>
        <taxon>Bacillota</taxon>
        <taxon>Clostridia</taxon>
        <taxon>Eubacteriales</taxon>
        <taxon>Oscillospiraceae</taxon>
        <taxon>Acetivibrio</taxon>
    </lineage>
</organism>
<proteinExistence type="predicted"/>
<evidence type="ECO:0000313" key="1">
    <source>
        <dbReference type="EMBL" id="KSV57732.1"/>
    </source>
</evidence>